<organism evidence="1 2">
    <name type="scientific">Herminiimonas glaciei</name>
    <dbReference type="NCBI Taxonomy" id="523788"/>
    <lineage>
        <taxon>Bacteria</taxon>
        <taxon>Pseudomonadati</taxon>
        <taxon>Pseudomonadota</taxon>
        <taxon>Betaproteobacteria</taxon>
        <taxon>Burkholderiales</taxon>
        <taxon>Oxalobacteraceae</taxon>
        <taxon>Herminiimonas</taxon>
    </lineage>
</organism>
<dbReference type="Proteomes" id="UP001596542">
    <property type="component" value="Unassembled WGS sequence"/>
</dbReference>
<keyword evidence="2" id="KW-1185">Reference proteome</keyword>
<proteinExistence type="predicted"/>
<evidence type="ECO:0000313" key="1">
    <source>
        <dbReference type="EMBL" id="MFC7289309.1"/>
    </source>
</evidence>
<dbReference type="RefSeq" id="WP_382272627.1">
    <property type="nucleotide sequence ID" value="NZ_JBHTBU010000002.1"/>
</dbReference>
<name>A0ABW2IEA5_9BURK</name>
<comment type="caution">
    <text evidence="1">The sequence shown here is derived from an EMBL/GenBank/DDBJ whole genome shotgun (WGS) entry which is preliminary data.</text>
</comment>
<accession>A0ABW2IEA5</accession>
<gene>
    <name evidence="1" type="ORF">ACFQPC_14775</name>
</gene>
<protein>
    <submittedName>
        <fullName evidence="1">Uncharacterized protein</fullName>
    </submittedName>
</protein>
<reference evidence="2" key="1">
    <citation type="journal article" date="2019" name="Int. J. Syst. Evol. Microbiol.">
        <title>The Global Catalogue of Microorganisms (GCM) 10K type strain sequencing project: providing services to taxonomists for standard genome sequencing and annotation.</title>
        <authorList>
            <consortium name="The Broad Institute Genomics Platform"/>
            <consortium name="The Broad Institute Genome Sequencing Center for Infectious Disease"/>
            <person name="Wu L."/>
            <person name="Ma J."/>
        </authorList>
    </citation>
    <scope>NUCLEOTIDE SEQUENCE [LARGE SCALE GENOMIC DNA]</scope>
    <source>
        <strain evidence="2">KACC 12508</strain>
    </source>
</reference>
<sequence>MLIKKRVKYKNWTVPSLGGEGWTDIDIEGCKEFSLAEIEIHELWFEFLKRSDYSQWNRKLKQEFDNVSLCSKTAYKDMQFPEWWTGHNLHFSVAALDGFIEIENKEDYRDFKQMADDPAENVMIFALFMDTPVNVAKRQLAEILKAQRKKTSRYTSRRRDSNGYYPLYGYKTARYLPDAEMLWKILDVYDTKMKYANAGMRRFGWQIEEEISERRIAEGRNPLISRADRLRKEPVTGKKQEAQVVKYKWEDFEDERRKVQAATISRYFSQAKAIIANVEQGVFPKSS</sequence>
<evidence type="ECO:0000313" key="2">
    <source>
        <dbReference type="Proteomes" id="UP001596542"/>
    </source>
</evidence>
<dbReference type="EMBL" id="JBHTBU010000002">
    <property type="protein sequence ID" value="MFC7289309.1"/>
    <property type="molecule type" value="Genomic_DNA"/>
</dbReference>